<name>A0AAX7VST1_ASTCA</name>
<dbReference type="GO" id="GO:0043123">
    <property type="term" value="P:positive regulation of canonical NF-kappaB signal transduction"/>
    <property type="evidence" value="ECO:0007669"/>
    <property type="project" value="InterPro"/>
</dbReference>
<evidence type="ECO:0000256" key="9">
    <source>
        <dbReference type="PROSITE-ProRule" id="PRU00206"/>
    </source>
</evidence>
<keyword evidence="12" id="KW-1185">Reference proteome</keyword>
<reference evidence="11" key="4">
    <citation type="submission" date="2025-09" db="UniProtKB">
        <authorList>
            <consortium name="Ensembl"/>
        </authorList>
    </citation>
    <scope>IDENTIFICATION</scope>
</reference>
<dbReference type="Gene3D" id="2.10.50.10">
    <property type="entry name" value="Tumor Necrosis Factor Receptor, subunit A, domain 2"/>
    <property type="match status" value="1"/>
</dbReference>
<evidence type="ECO:0000256" key="4">
    <source>
        <dbReference type="ARBA" id="ARBA00022989"/>
    </source>
</evidence>
<dbReference type="PROSITE" id="PS00652">
    <property type="entry name" value="TNFR_NGFR_1"/>
    <property type="match status" value="2"/>
</dbReference>
<keyword evidence="3" id="KW-0677">Repeat</keyword>
<dbReference type="PANTHER" id="PTHR12120:SF10">
    <property type="entry name" value="TNFR-CYS DOMAIN-CONTAINING PROTEIN"/>
    <property type="match status" value="1"/>
</dbReference>
<keyword evidence="8" id="KW-0325">Glycoprotein</keyword>
<feature type="repeat" description="TNFR-Cys" evidence="9">
    <location>
        <begin position="54"/>
        <end position="94"/>
    </location>
</feature>
<reference evidence="12" key="2">
    <citation type="submission" date="2023-03" db="EMBL/GenBank/DDBJ databases">
        <authorList>
            <consortium name="Wellcome Sanger Institute Data Sharing"/>
        </authorList>
    </citation>
    <scope>NUCLEOTIDE SEQUENCE [LARGE SCALE GENOMIC DNA]</scope>
</reference>
<dbReference type="AlphaFoldDB" id="A0AAX7VST1"/>
<reference evidence="11" key="3">
    <citation type="submission" date="2025-08" db="UniProtKB">
        <authorList>
            <consortium name="Ensembl"/>
        </authorList>
    </citation>
    <scope>IDENTIFICATION</scope>
</reference>
<protein>
    <recommendedName>
        <fullName evidence="10">TNFR-Cys domain-containing protein</fullName>
    </recommendedName>
</protein>
<accession>A0AAX7VST1</accession>
<sequence length="129" mass="13649">YFVCCGLVQSEPICDQTEFLHPNGTCVACPACVPGEELSEDCGFGDGGEGVCIPCEERKFSTETGVTPCRTCTQCSLLNRLEETACSPTSDSLCGHCLPGNVFSGPDCFSNSFLDFPSCFASLGFTPDC</sequence>
<dbReference type="Proteomes" id="UP000265100">
    <property type="component" value="Chromosome 2"/>
</dbReference>
<evidence type="ECO:0000259" key="10">
    <source>
        <dbReference type="PROSITE" id="PS50050"/>
    </source>
</evidence>
<evidence type="ECO:0000256" key="2">
    <source>
        <dbReference type="ARBA" id="ARBA00022692"/>
    </source>
</evidence>
<dbReference type="PANTHER" id="PTHR12120">
    <property type="entry name" value="TNFR-CYS DOMAIN-CONTAINING PROTEIN"/>
    <property type="match status" value="1"/>
</dbReference>
<keyword evidence="7" id="KW-0675">Receptor</keyword>
<dbReference type="GeneTree" id="ENSGT00940000153259"/>
<proteinExistence type="predicted"/>
<dbReference type="InterPro" id="IPR047526">
    <property type="entry name" value="TNR19/27/EDAR"/>
</dbReference>
<evidence type="ECO:0000256" key="1">
    <source>
        <dbReference type="ARBA" id="ARBA00004167"/>
    </source>
</evidence>
<feature type="domain" description="TNFR-Cys" evidence="10">
    <location>
        <begin position="54"/>
        <end position="94"/>
    </location>
</feature>
<keyword evidence="6" id="KW-1015">Disulfide bond</keyword>
<keyword evidence="4" id="KW-1133">Transmembrane helix</keyword>
<evidence type="ECO:0000256" key="8">
    <source>
        <dbReference type="ARBA" id="ARBA00023180"/>
    </source>
</evidence>
<organism evidence="11 12">
    <name type="scientific">Astatotilapia calliptera</name>
    <name type="common">Eastern happy</name>
    <name type="synonym">Chromis callipterus</name>
    <dbReference type="NCBI Taxonomy" id="8154"/>
    <lineage>
        <taxon>Eukaryota</taxon>
        <taxon>Metazoa</taxon>
        <taxon>Chordata</taxon>
        <taxon>Craniata</taxon>
        <taxon>Vertebrata</taxon>
        <taxon>Euteleostomi</taxon>
        <taxon>Actinopterygii</taxon>
        <taxon>Neopterygii</taxon>
        <taxon>Teleostei</taxon>
        <taxon>Neoteleostei</taxon>
        <taxon>Acanthomorphata</taxon>
        <taxon>Ovalentaria</taxon>
        <taxon>Cichlomorphae</taxon>
        <taxon>Cichliformes</taxon>
        <taxon>Cichlidae</taxon>
        <taxon>African cichlids</taxon>
        <taxon>Pseudocrenilabrinae</taxon>
        <taxon>Haplochromini</taxon>
        <taxon>Astatotilapia</taxon>
    </lineage>
</organism>
<dbReference type="InterPro" id="IPR001368">
    <property type="entry name" value="TNFR/NGFR_Cys_rich_reg"/>
</dbReference>
<evidence type="ECO:0000256" key="5">
    <source>
        <dbReference type="ARBA" id="ARBA00023136"/>
    </source>
</evidence>
<dbReference type="PROSITE" id="PS50050">
    <property type="entry name" value="TNFR_NGFR_2"/>
    <property type="match status" value="1"/>
</dbReference>
<evidence type="ECO:0000256" key="3">
    <source>
        <dbReference type="ARBA" id="ARBA00022737"/>
    </source>
</evidence>
<evidence type="ECO:0000313" key="12">
    <source>
        <dbReference type="Proteomes" id="UP000265100"/>
    </source>
</evidence>
<comment type="subcellular location">
    <subcellularLocation>
        <location evidence="1">Membrane</location>
        <topology evidence="1">Single-pass membrane protein</topology>
    </subcellularLocation>
</comment>
<dbReference type="Ensembl" id="ENSACLT00000050897.1">
    <property type="protein sequence ID" value="ENSACLP00000085703.1"/>
    <property type="gene ID" value="ENSACLG00000032621.1"/>
</dbReference>
<dbReference type="GO" id="GO:0038023">
    <property type="term" value="F:signaling receptor activity"/>
    <property type="evidence" value="ECO:0007669"/>
    <property type="project" value="InterPro"/>
</dbReference>
<evidence type="ECO:0000256" key="7">
    <source>
        <dbReference type="ARBA" id="ARBA00023170"/>
    </source>
</evidence>
<dbReference type="GO" id="GO:0005886">
    <property type="term" value="C:plasma membrane"/>
    <property type="evidence" value="ECO:0007669"/>
    <property type="project" value="TreeGrafter"/>
</dbReference>
<keyword evidence="2" id="KW-0812">Transmembrane</keyword>
<keyword evidence="5" id="KW-0472">Membrane</keyword>
<evidence type="ECO:0000256" key="6">
    <source>
        <dbReference type="ARBA" id="ARBA00023157"/>
    </source>
</evidence>
<dbReference type="GO" id="GO:0046330">
    <property type="term" value="P:positive regulation of JNK cascade"/>
    <property type="evidence" value="ECO:0007669"/>
    <property type="project" value="InterPro"/>
</dbReference>
<comment type="caution">
    <text evidence="9">Lacks conserved residue(s) required for the propagation of feature annotation.</text>
</comment>
<evidence type="ECO:0000313" key="11">
    <source>
        <dbReference type="Ensembl" id="ENSACLP00000085703.1"/>
    </source>
</evidence>
<reference evidence="11 12" key="1">
    <citation type="submission" date="2018-05" db="EMBL/GenBank/DDBJ databases">
        <authorList>
            <person name="Datahose"/>
        </authorList>
    </citation>
    <scope>NUCLEOTIDE SEQUENCE</scope>
</reference>